<dbReference type="GO" id="GO:1902936">
    <property type="term" value="F:phosphatidylinositol bisphosphate binding"/>
    <property type="evidence" value="ECO:0007669"/>
    <property type="project" value="TreeGrafter"/>
</dbReference>
<name>A0A1B0B366_9MUSC</name>
<sequence length="435" mass="50955">MINDDITYTTTQSCYGEKREDFLQFLERFQLLTPVQRQWFFDKGCNYHHRLECSNLHMLSIDFDLTEQYARFPKVKVEDVQKIVAWVHDQPHMPNLSEAEVLLFYFACKCSTEVTKQVIDKNLTCHTHIEELFSNLNVQSQEIQRIINVAAIVPLSTLTPQGYRVFLVKLLDFDPSNYDFAERVKLDLLFLDIFIRKDGLQKGYLVVFDQAGSTLRHLSRINVTVLKKAFYYFQEALPIQLKGVHFINVVPFLDKFLALCTPFMKKELFDILHFHNKLEDLFQYVPLNLLPKDYGGSEAGVKQLYERSCGMIISKHQEIIEHEKLYRIDEKLRPGKPKNATDLFGIQDFDLAEQYARFPKVKVEDVQKIVAWVHNQPHMPNLSEAEVLLFYFACKCSTEVTKQVIDKNLTWHTHVEELFSDLNVQSPQFQRAINI</sequence>
<proteinExistence type="predicted"/>
<dbReference type="PROSITE" id="PS50191">
    <property type="entry name" value="CRAL_TRIO"/>
    <property type="match status" value="1"/>
</dbReference>
<dbReference type="EMBL" id="JXJN01007779">
    <property type="status" value="NOT_ANNOTATED_CDS"/>
    <property type="molecule type" value="Genomic_DNA"/>
</dbReference>
<dbReference type="CDD" id="cd00170">
    <property type="entry name" value="SEC14"/>
    <property type="match status" value="1"/>
</dbReference>
<dbReference type="PANTHER" id="PTHR10174">
    <property type="entry name" value="ALPHA-TOCOPHEROL TRANSFER PROTEIN-RELATED"/>
    <property type="match status" value="1"/>
</dbReference>
<dbReference type="AlphaFoldDB" id="A0A1B0B366"/>
<dbReference type="InterPro" id="IPR001251">
    <property type="entry name" value="CRAL-TRIO_dom"/>
</dbReference>
<dbReference type="Gene3D" id="3.40.525.10">
    <property type="entry name" value="CRAL-TRIO lipid binding domain"/>
    <property type="match status" value="1"/>
</dbReference>
<dbReference type="SUPFAM" id="SSF46938">
    <property type="entry name" value="CRAL/TRIO N-terminal domain"/>
    <property type="match status" value="1"/>
</dbReference>
<reference evidence="2" key="2">
    <citation type="submission" date="2020-05" db="UniProtKB">
        <authorList>
            <consortium name="EnsemblMetazoa"/>
        </authorList>
    </citation>
    <scope>IDENTIFICATION</scope>
    <source>
        <strain evidence="2">IAEA</strain>
    </source>
</reference>
<dbReference type="InterPro" id="IPR036273">
    <property type="entry name" value="CRAL/TRIO_N_dom_sf"/>
</dbReference>
<dbReference type="STRING" id="67801.A0A1B0B366"/>
<dbReference type="Proteomes" id="UP000092460">
    <property type="component" value="Unassembled WGS sequence"/>
</dbReference>
<accession>A0A1B0B366</accession>
<feature type="domain" description="CRAL-TRIO" evidence="1">
    <location>
        <begin position="140"/>
        <end position="302"/>
    </location>
</feature>
<dbReference type="PRINTS" id="PR00180">
    <property type="entry name" value="CRETINALDHBP"/>
</dbReference>
<keyword evidence="3" id="KW-1185">Reference proteome</keyword>
<dbReference type="SUPFAM" id="SSF52087">
    <property type="entry name" value="CRAL/TRIO domain"/>
    <property type="match status" value="1"/>
</dbReference>
<evidence type="ECO:0000313" key="2">
    <source>
        <dbReference type="EnsemblMetazoa" id="GPPI017343-PA"/>
    </source>
</evidence>
<dbReference type="InterPro" id="IPR031750">
    <property type="entry name" value="DUF4734"/>
</dbReference>
<dbReference type="Pfam" id="PF15881">
    <property type="entry name" value="DUF4734"/>
    <property type="match status" value="1"/>
</dbReference>
<dbReference type="EnsemblMetazoa" id="GPPI017343-RA">
    <property type="protein sequence ID" value="GPPI017343-PA"/>
    <property type="gene ID" value="GPPI017343"/>
</dbReference>
<organism evidence="2 3">
    <name type="scientific">Glossina palpalis gambiensis</name>
    <dbReference type="NCBI Taxonomy" id="67801"/>
    <lineage>
        <taxon>Eukaryota</taxon>
        <taxon>Metazoa</taxon>
        <taxon>Ecdysozoa</taxon>
        <taxon>Arthropoda</taxon>
        <taxon>Hexapoda</taxon>
        <taxon>Insecta</taxon>
        <taxon>Pterygota</taxon>
        <taxon>Neoptera</taxon>
        <taxon>Endopterygota</taxon>
        <taxon>Diptera</taxon>
        <taxon>Brachycera</taxon>
        <taxon>Muscomorpha</taxon>
        <taxon>Hippoboscoidea</taxon>
        <taxon>Glossinidae</taxon>
        <taxon>Glossina</taxon>
    </lineage>
</organism>
<dbReference type="Pfam" id="PF00650">
    <property type="entry name" value="CRAL_TRIO"/>
    <property type="match status" value="1"/>
</dbReference>
<evidence type="ECO:0000259" key="1">
    <source>
        <dbReference type="PROSITE" id="PS50191"/>
    </source>
</evidence>
<dbReference type="GO" id="GO:0016020">
    <property type="term" value="C:membrane"/>
    <property type="evidence" value="ECO:0007669"/>
    <property type="project" value="TreeGrafter"/>
</dbReference>
<dbReference type="VEuPathDB" id="VectorBase:GPPI017343"/>
<dbReference type="InterPro" id="IPR036865">
    <property type="entry name" value="CRAL-TRIO_dom_sf"/>
</dbReference>
<evidence type="ECO:0000313" key="3">
    <source>
        <dbReference type="Proteomes" id="UP000092460"/>
    </source>
</evidence>
<dbReference type="SMART" id="SM00516">
    <property type="entry name" value="SEC14"/>
    <property type="match status" value="1"/>
</dbReference>
<protein>
    <recommendedName>
        <fullName evidence="1">CRAL-TRIO domain-containing protein</fullName>
    </recommendedName>
</protein>
<dbReference type="PANTHER" id="PTHR10174:SF213">
    <property type="entry name" value="CRAL-TRIO DOMAIN-CONTAINING PROTEIN"/>
    <property type="match status" value="1"/>
</dbReference>
<reference evidence="3" key="1">
    <citation type="submission" date="2015-01" db="EMBL/GenBank/DDBJ databases">
        <authorList>
            <person name="Aksoy S."/>
            <person name="Warren W."/>
            <person name="Wilson R.K."/>
        </authorList>
    </citation>
    <scope>NUCLEOTIDE SEQUENCE [LARGE SCALE GENOMIC DNA]</scope>
    <source>
        <strain evidence="3">IAEA</strain>
    </source>
</reference>